<comment type="caution">
    <text evidence="1">The sequence shown here is derived from an EMBL/GenBank/DDBJ whole genome shotgun (WGS) entry which is preliminary data.</text>
</comment>
<protein>
    <submittedName>
        <fullName evidence="1">Uncharacterized protein</fullName>
    </submittedName>
</protein>
<evidence type="ECO:0000313" key="2">
    <source>
        <dbReference type="Proteomes" id="UP000593565"/>
    </source>
</evidence>
<keyword evidence="2" id="KW-1185">Reference proteome</keyword>
<proteinExistence type="predicted"/>
<dbReference type="AlphaFoldDB" id="A0A7J6B7K3"/>
<evidence type="ECO:0000313" key="1">
    <source>
        <dbReference type="EMBL" id="KAF4090061.1"/>
    </source>
</evidence>
<dbReference type="EMBL" id="JAAGNN010000004">
    <property type="protein sequence ID" value="KAF4090061.1"/>
    <property type="molecule type" value="Genomic_DNA"/>
</dbReference>
<organism evidence="1 2">
    <name type="scientific">Ameiurus melas</name>
    <name type="common">Black bullhead</name>
    <name type="synonym">Silurus melas</name>
    <dbReference type="NCBI Taxonomy" id="219545"/>
    <lineage>
        <taxon>Eukaryota</taxon>
        <taxon>Metazoa</taxon>
        <taxon>Chordata</taxon>
        <taxon>Craniata</taxon>
        <taxon>Vertebrata</taxon>
        <taxon>Euteleostomi</taxon>
        <taxon>Actinopterygii</taxon>
        <taxon>Neopterygii</taxon>
        <taxon>Teleostei</taxon>
        <taxon>Ostariophysi</taxon>
        <taxon>Siluriformes</taxon>
        <taxon>Ictaluridae</taxon>
        <taxon>Ameiurus</taxon>
    </lineage>
</organism>
<gene>
    <name evidence="1" type="ORF">AMELA_G00047600</name>
</gene>
<name>A0A7J6B7K3_AMEME</name>
<reference evidence="1 2" key="1">
    <citation type="submission" date="2020-02" db="EMBL/GenBank/DDBJ databases">
        <title>A chromosome-scale genome assembly of the black bullhead catfish (Ameiurus melas).</title>
        <authorList>
            <person name="Wen M."/>
            <person name="Zham M."/>
            <person name="Cabau C."/>
            <person name="Klopp C."/>
            <person name="Donnadieu C."/>
            <person name="Roques C."/>
            <person name="Bouchez O."/>
            <person name="Lampietro C."/>
            <person name="Jouanno E."/>
            <person name="Herpin A."/>
            <person name="Louis A."/>
            <person name="Berthelot C."/>
            <person name="Parey E."/>
            <person name="Roest-Crollius H."/>
            <person name="Braasch I."/>
            <person name="Postlethwait J."/>
            <person name="Robinson-Rechavi M."/>
            <person name="Echchiki A."/>
            <person name="Begum T."/>
            <person name="Montfort J."/>
            <person name="Schartl M."/>
            <person name="Bobe J."/>
            <person name="Guiguen Y."/>
        </authorList>
    </citation>
    <scope>NUCLEOTIDE SEQUENCE [LARGE SCALE GENOMIC DNA]</scope>
    <source>
        <strain evidence="1">M_S1</strain>
        <tissue evidence="1">Blood</tissue>
    </source>
</reference>
<dbReference type="Proteomes" id="UP000593565">
    <property type="component" value="Unassembled WGS sequence"/>
</dbReference>
<sequence length="80" mass="9346">MSIVNKFVSCKRISQNEDQRAVCGRKASYYEAEKRGEKHSEALHKHWANTTIWNRVNLELKTSTNTVAKNWPGRGRERSR</sequence>
<accession>A0A7J6B7K3</accession>